<dbReference type="eggNOG" id="ENOG503387R">
    <property type="taxonomic scope" value="Bacteria"/>
</dbReference>
<dbReference type="Proteomes" id="UP000002931">
    <property type="component" value="Unassembled WGS sequence"/>
</dbReference>
<feature type="transmembrane region" description="Helical" evidence="1">
    <location>
        <begin position="6"/>
        <end position="27"/>
    </location>
</feature>
<protein>
    <submittedName>
        <fullName evidence="2">Uncharacterized protein</fullName>
    </submittedName>
</protein>
<feature type="transmembrane region" description="Helical" evidence="1">
    <location>
        <begin position="67"/>
        <end position="88"/>
    </location>
</feature>
<dbReference type="AlphaFoldDB" id="A3VIN3"/>
<reference evidence="2 3" key="1">
    <citation type="journal article" date="2010" name="J. Bacteriol.">
        <title>Genome sequences of Pelagibaca bermudensis HTCC2601T and Maritimibacter alkaliphilus HTCC2654T, the type strains of two marine Roseobacter genera.</title>
        <authorList>
            <person name="Thrash J.C."/>
            <person name="Cho J.C."/>
            <person name="Ferriera S."/>
            <person name="Johnson J."/>
            <person name="Vergin K.L."/>
            <person name="Giovannoni S.J."/>
        </authorList>
    </citation>
    <scope>NUCLEOTIDE SEQUENCE [LARGE SCALE GENOMIC DNA]</scope>
    <source>
        <strain evidence="2 3">HTCC2654</strain>
    </source>
</reference>
<proteinExistence type="predicted"/>
<feature type="transmembrane region" description="Helical" evidence="1">
    <location>
        <begin position="39"/>
        <end position="61"/>
    </location>
</feature>
<keyword evidence="1" id="KW-1133">Transmembrane helix</keyword>
<dbReference type="OrthoDB" id="7870559at2"/>
<dbReference type="EMBL" id="AAMT01000011">
    <property type="protein sequence ID" value="EAQ11964.1"/>
    <property type="molecule type" value="Genomic_DNA"/>
</dbReference>
<keyword evidence="1" id="KW-0812">Transmembrane</keyword>
<keyword evidence="3" id="KW-1185">Reference proteome</keyword>
<gene>
    <name evidence="2" type="ORF">RB2654_07776</name>
</gene>
<name>A3VIN3_9RHOB</name>
<dbReference type="STRING" id="314271.RB2654_07776"/>
<dbReference type="RefSeq" id="WP_008330307.1">
    <property type="nucleotide sequence ID" value="NZ_CH902578.1"/>
</dbReference>
<dbReference type="HOGENOM" id="CLU_2001126_0_0_5"/>
<feature type="transmembrane region" description="Helical" evidence="1">
    <location>
        <begin position="100"/>
        <end position="122"/>
    </location>
</feature>
<evidence type="ECO:0000313" key="3">
    <source>
        <dbReference type="Proteomes" id="UP000002931"/>
    </source>
</evidence>
<organism evidence="2 3">
    <name type="scientific">Maritimibacter alkaliphilus HTCC2654</name>
    <dbReference type="NCBI Taxonomy" id="314271"/>
    <lineage>
        <taxon>Bacteria</taxon>
        <taxon>Pseudomonadati</taxon>
        <taxon>Pseudomonadota</taxon>
        <taxon>Alphaproteobacteria</taxon>
        <taxon>Rhodobacterales</taxon>
        <taxon>Roseobacteraceae</taxon>
        <taxon>Maritimibacter</taxon>
    </lineage>
</organism>
<comment type="caution">
    <text evidence="2">The sequence shown here is derived from an EMBL/GenBank/DDBJ whole genome shotgun (WGS) entry which is preliminary data.</text>
</comment>
<evidence type="ECO:0000313" key="2">
    <source>
        <dbReference type="EMBL" id="EAQ11964.1"/>
    </source>
</evidence>
<accession>A3VIN3</accession>
<keyword evidence="1" id="KW-0472">Membrane</keyword>
<sequence>MTQTIALIAGPYLIVTAIGFLVSRGFYERMVLGNAKADPVLLNLSGAVHFVVGMVILVNHWQWNGLGAILVSLLGVAAVAKGASLIAVPELTLKTPKTVGPTLTMSALGFALWGAALLWVAIAT</sequence>
<evidence type="ECO:0000256" key="1">
    <source>
        <dbReference type="SAM" id="Phobius"/>
    </source>
</evidence>